<evidence type="ECO:0000259" key="6">
    <source>
        <dbReference type="SMART" id="SM00797"/>
    </source>
</evidence>
<keyword evidence="1" id="KW-0547">Nucleotide-binding</keyword>
<evidence type="ECO:0000313" key="7">
    <source>
        <dbReference type="EMBL" id="RWZ58528.1"/>
    </source>
</evidence>
<dbReference type="Pfam" id="PF02682">
    <property type="entry name" value="CT_C_D"/>
    <property type="match status" value="1"/>
</dbReference>
<dbReference type="SMART" id="SM00797">
    <property type="entry name" value="AHS2"/>
    <property type="match status" value="1"/>
</dbReference>
<dbReference type="Pfam" id="PF02626">
    <property type="entry name" value="CT_A_B"/>
    <property type="match status" value="1"/>
</dbReference>
<name>A0A444Q3Z2_9MICO</name>
<gene>
    <name evidence="7" type="ORF">ELQ92_14090</name>
</gene>
<dbReference type="PANTHER" id="PTHR43309">
    <property type="entry name" value="5-OXOPROLINASE SUBUNIT C"/>
    <property type="match status" value="1"/>
</dbReference>
<dbReference type="SUPFAM" id="SSF160467">
    <property type="entry name" value="PH0987 N-terminal domain-like"/>
    <property type="match status" value="1"/>
</dbReference>
<evidence type="ECO:0000313" key="8">
    <source>
        <dbReference type="Proteomes" id="UP000288603"/>
    </source>
</evidence>
<dbReference type="NCBIfam" id="TIGR00724">
    <property type="entry name" value="urea_amlyse_rel"/>
    <property type="match status" value="1"/>
</dbReference>
<comment type="caution">
    <text evidence="7">The sequence shown here is derived from an EMBL/GenBank/DDBJ whole genome shotgun (WGS) entry which is preliminary data.</text>
</comment>
<proteinExistence type="predicted"/>
<reference evidence="7 8" key="1">
    <citation type="submission" date="2018-12" db="EMBL/GenBank/DDBJ databases">
        <authorList>
            <person name="Li F."/>
        </authorList>
    </citation>
    <scope>NUCLEOTIDE SEQUENCE [LARGE SCALE GENOMIC DNA]</scope>
    <source>
        <strain evidence="7 8">8H24J-4-2</strain>
    </source>
</reference>
<dbReference type="InterPro" id="IPR003778">
    <property type="entry name" value="CT_A_B"/>
</dbReference>
<dbReference type="Gene3D" id="3.30.1360.40">
    <property type="match status" value="1"/>
</dbReference>
<evidence type="ECO:0000256" key="3">
    <source>
        <dbReference type="ARBA" id="ARBA00022840"/>
    </source>
</evidence>
<dbReference type="AlphaFoldDB" id="A0A444Q3Z2"/>
<keyword evidence="8" id="KW-1185">Reference proteome</keyword>
<dbReference type="EMBL" id="RZNC01000006">
    <property type="protein sequence ID" value="RWZ58528.1"/>
    <property type="molecule type" value="Genomic_DNA"/>
</dbReference>
<dbReference type="SUPFAM" id="SSF50891">
    <property type="entry name" value="Cyclophilin-like"/>
    <property type="match status" value="2"/>
</dbReference>
<dbReference type="OrthoDB" id="9768696at2"/>
<organism evidence="7 8">
    <name type="scientific">Labedella populi</name>
    <dbReference type="NCBI Taxonomy" id="2498850"/>
    <lineage>
        <taxon>Bacteria</taxon>
        <taxon>Bacillati</taxon>
        <taxon>Actinomycetota</taxon>
        <taxon>Actinomycetes</taxon>
        <taxon>Micrococcales</taxon>
        <taxon>Microbacteriaceae</taxon>
        <taxon>Labedella</taxon>
    </lineage>
</organism>
<dbReference type="GO" id="GO:0016787">
    <property type="term" value="F:hydrolase activity"/>
    <property type="evidence" value="ECO:0007669"/>
    <property type="project" value="UniProtKB-KW"/>
</dbReference>
<dbReference type="GO" id="GO:0005524">
    <property type="term" value="F:ATP binding"/>
    <property type="evidence" value="ECO:0007669"/>
    <property type="project" value="UniProtKB-KW"/>
</dbReference>
<dbReference type="SMART" id="SM00796">
    <property type="entry name" value="AHS1"/>
    <property type="match status" value="1"/>
</dbReference>
<dbReference type="InterPro" id="IPR029000">
    <property type="entry name" value="Cyclophilin-like_dom_sf"/>
</dbReference>
<dbReference type="InterPro" id="IPR003833">
    <property type="entry name" value="CT_C_D"/>
</dbReference>
<evidence type="ECO:0000256" key="4">
    <source>
        <dbReference type="SAM" id="MobiDB-lite"/>
    </source>
</evidence>
<dbReference type="InterPro" id="IPR052708">
    <property type="entry name" value="PxpC"/>
</dbReference>
<dbReference type="Proteomes" id="UP000288603">
    <property type="component" value="Unassembled WGS sequence"/>
</dbReference>
<protein>
    <submittedName>
        <fullName evidence="7">5-oxoprolinase/urea amidolyase family protein</fullName>
    </submittedName>
</protein>
<feature type="compositionally biased region" description="Low complexity" evidence="4">
    <location>
        <begin position="539"/>
        <end position="565"/>
    </location>
</feature>
<evidence type="ECO:0000256" key="2">
    <source>
        <dbReference type="ARBA" id="ARBA00022801"/>
    </source>
</evidence>
<keyword evidence="7" id="KW-0456">Lyase</keyword>
<evidence type="ECO:0000256" key="1">
    <source>
        <dbReference type="ARBA" id="ARBA00022741"/>
    </source>
</evidence>
<feature type="domain" description="Carboxyltransferase" evidence="6">
    <location>
        <begin position="252"/>
        <end position="535"/>
    </location>
</feature>
<sequence length="565" mass="58873">MRVLPVRDDAVLVELADLDETLSLAASLEADPVPGVVDVVPGARTLLVSFRPSAVSAEELAAVVRRRPLDAVRSGDAPLHRVPVRYDGEDLAEVAELLGVTPDEVVRRHTAAEYTVAFVGFAPGFAYLTGSDPFLDVPRRSSPRTRIPAGSVALAGTYSGVYPRESPGGWQLIGTTDVPMWDLSRERPAFFEPGDRVRFDLEDTKRPSVSAAAAIAEVADVAPESALKSALEVVSPGLQTTFQDLGRPGYTSMGVSPSGALDPVSLRSANRLVGNDTAEAALEIVVGGLQVRARGPQVVAVAGAPVPLSVVRAAGGTRSVPAHTAFALDDGDELHIGMATEGVRSYLAVRGGFAAEPVLGSRSTDALSGVGPAALTAGDILGVRPVEHPTAVALEAAPARTLPRVGEETVLDIVLGPRTDWLAPDAVDALTGRAWDVTPQSNRVGVRLSGTPVERARSEELPSEGCVAGALQIPPNGQPVLFLADHPLTGGYPVIGAIVSDQVALAGHLPVGARVRFRVRSEFREIGGFGTGDHRDVTPEVAPTATSATTPTTADPTPTARTDHR</sequence>
<feature type="region of interest" description="Disordered" evidence="4">
    <location>
        <begin position="530"/>
        <end position="565"/>
    </location>
</feature>
<accession>A0A444Q3Z2</accession>
<dbReference type="PANTHER" id="PTHR43309:SF3">
    <property type="entry name" value="5-OXOPROLINASE SUBUNIT C"/>
    <property type="match status" value="1"/>
</dbReference>
<keyword evidence="3" id="KW-0067">ATP-binding</keyword>
<evidence type="ECO:0000259" key="5">
    <source>
        <dbReference type="SMART" id="SM00796"/>
    </source>
</evidence>
<keyword evidence="2" id="KW-0378">Hydrolase</keyword>
<feature type="domain" description="Carboxyltransferase" evidence="5">
    <location>
        <begin position="1"/>
        <end position="191"/>
    </location>
</feature>
<dbReference type="Gene3D" id="2.40.100.10">
    <property type="entry name" value="Cyclophilin-like"/>
    <property type="match status" value="2"/>
</dbReference>
<dbReference type="GO" id="GO:0016829">
    <property type="term" value="F:lyase activity"/>
    <property type="evidence" value="ECO:0007669"/>
    <property type="project" value="UniProtKB-KW"/>
</dbReference>